<gene>
    <name evidence="2" type="ORF">VNO77_15644</name>
</gene>
<evidence type="ECO:0000313" key="3">
    <source>
        <dbReference type="Proteomes" id="UP001367508"/>
    </source>
</evidence>
<keyword evidence="3" id="KW-1185">Reference proteome</keyword>
<comment type="caution">
    <text evidence="2">The sequence shown here is derived from an EMBL/GenBank/DDBJ whole genome shotgun (WGS) entry which is preliminary data.</text>
</comment>
<dbReference type="Proteomes" id="UP001367508">
    <property type="component" value="Unassembled WGS sequence"/>
</dbReference>
<organism evidence="2 3">
    <name type="scientific">Canavalia gladiata</name>
    <name type="common">Sword bean</name>
    <name type="synonym">Dolichos gladiatus</name>
    <dbReference type="NCBI Taxonomy" id="3824"/>
    <lineage>
        <taxon>Eukaryota</taxon>
        <taxon>Viridiplantae</taxon>
        <taxon>Streptophyta</taxon>
        <taxon>Embryophyta</taxon>
        <taxon>Tracheophyta</taxon>
        <taxon>Spermatophyta</taxon>
        <taxon>Magnoliopsida</taxon>
        <taxon>eudicotyledons</taxon>
        <taxon>Gunneridae</taxon>
        <taxon>Pentapetalae</taxon>
        <taxon>rosids</taxon>
        <taxon>fabids</taxon>
        <taxon>Fabales</taxon>
        <taxon>Fabaceae</taxon>
        <taxon>Papilionoideae</taxon>
        <taxon>50 kb inversion clade</taxon>
        <taxon>NPAAA clade</taxon>
        <taxon>indigoferoid/millettioid clade</taxon>
        <taxon>Phaseoleae</taxon>
        <taxon>Canavalia</taxon>
    </lineage>
</organism>
<sequence>MSVKTKLKAWLSGQFGVRPLQTPGKERLVRSGRRNLFLREPEEERPGGCIRGSGPYRTGEFFFWLELDNISIQIWLLIWLWQLALFQLLRKQQCEQLRKLGKKLTNKGTPPSGPHQLHASTSKIGHAVGPALRPLAGFGVCNLAKYNNFGDALCAQPTLRPRLLHFYFFV</sequence>
<keyword evidence="1" id="KW-0812">Transmembrane</keyword>
<reference evidence="2 3" key="1">
    <citation type="submission" date="2024-01" db="EMBL/GenBank/DDBJ databases">
        <title>The genomes of 5 underutilized Papilionoideae crops provide insights into root nodulation and disease resistanc.</title>
        <authorList>
            <person name="Jiang F."/>
        </authorList>
    </citation>
    <scope>NUCLEOTIDE SEQUENCE [LARGE SCALE GENOMIC DNA]</scope>
    <source>
        <strain evidence="2">LVBAO_FW01</strain>
        <tissue evidence="2">Leaves</tissue>
    </source>
</reference>
<name>A0AAN9M0G1_CANGL</name>
<feature type="transmembrane region" description="Helical" evidence="1">
    <location>
        <begin position="70"/>
        <end position="89"/>
    </location>
</feature>
<dbReference type="EMBL" id="JAYMYQ010000003">
    <property type="protein sequence ID" value="KAK7345146.1"/>
    <property type="molecule type" value="Genomic_DNA"/>
</dbReference>
<accession>A0AAN9M0G1</accession>
<evidence type="ECO:0000313" key="2">
    <source>
        <dbReference type="EMBL" id="KAK7345146.1"/>
    </source>
</evidence>
<keyword evidence="1" id="KW-1133">Transmembrane helix</keyword>
<evidence type="ECO:0000256" key="1">
    <source>
        <dbReference type="SAM" id="Phobius"/>
    </source>
</evidence>
<dbReference type="AlphaFoldDB" id="A0AAN9M0G1"/>
<proteinExistence type="predicted"/>
<keyword evidence="1" id="KW-0472">Membrane</keyword>
<protein>
    <submittedName>
        <fullName evidence="2">Uncharacterized protein</fullName>
    </submittedName>
</protein>